<dbReference type="STRING" id="708187.A0A1Q8RPK0"/>
<dbReference type="SUPFAM" id="SSF48264">
    <property type="entry name" value="Cytochrome P450"/>
    <property type="match status" value="1"/>
</dbReference>
<accession>A0A1Q8RPK0</accession>
<dbReference type="InterPro" id="IPR036396">
    <property type="entry name" value="Cyt_P450_sf"/>
</dbReference>
<evidence type="ECO:0000256" key="1">
    <source>
        <dbReference type="ARBA" id="ARBA00001971"/>
    </source>
</evidence>
<evidence type="ECO:0000256" key="4">
    <source>
        <dbReference type="ARBA" id="ARBA00022723"/>
    </source>
</evidence>
<keyword evidence="3 6" id="KW-0349">Heme</keyword>
<evidence type="ECO:0000256" key="6">
    <source>
        <dbReference type="PIRSR" id="PIRSR602401-1"/>
    </source>
</evidence>
<dbReference type="Pfam" id="PF00067">
    <property type="entry name" value="p450"/>
    <property type="match status" value="1"/>
</dbReference>
<gene>
    <name evidence="9" type="ORF">CCHL11_04124</name>
</gene>
<dbReference type="AlphaFoldDB" id="A0A1Q8RPK0"/>
<evidence type="ECO:0000256" key="3">
    <source>
        <dbReference type="ARBA" id="ARBA00022617"/>
    </source>
</evidence>
<evidence type="ECO:0000256" key="7">
    <source>
        <dbReference type="RuleBase" id="RU000461"/>
    </source>
</evidence>
<comment type="cofactor">
    <cofactor evidence="1 6">
        <name>heme</name>
        <dbReference type="ChEBI" id="CHEBI:30413"/>
    </cofactor>
</comment>
<dbReference type="GO" id="GO:0005506">
    <property type="term" value="F:iron ion binding"/>
    <property type="evidence" value="ECO:0007669"/>
    <property type="project" value="InterPro"/>
</dbReference>
<dbReference type="InterPro" id="IPR050121">
    <property type="entry name" value="Cytochrome_P450_monoxygenase"/>
</dbReference>
<keyword evidence="7" id="KW-0560">Oxidoreductase</keyword>
<dbReference type="CDD" id="cd11070">
    <property type="entry name" value="CYP56-like"/>
    <property type="match status" value="1"/>
</dbReference>
<dbReference type="Proteomes" id="UP000186583">
    <property type="component" value="Unassembled WGS sequence"/>
</dbReference>
<protein>
    <submittedName>
        <fullName evidence="9">Putative cytochrome P450 CYP13A3</fullName>
    </submittedName>
</protein>
<dbReference type="EMBL" id="MPGH01000132">
    <property type="protein sequence ID" value="OLN86258.1"/>
    <property type="molecule type" value="Genomic_DNA"/>
</dbReference>
<dbReference type="GO" id="GO:0004497">
    <property type="term" value="F:monooxygenase activity"/>
    <property type="evidence" value="ECO:0007669"/>
    <property type="project" value="UniProtKB-KW"/>
</dbReference>
<reference evidence="9 10" key="1">
    <citation type="submission" date="2016-11" db="EMBL/GenBank/DDBJ databases">
        <title>Draft Genome Assembly of Colletotrichum chlorophyti a pathogen of herbaceous plants.</title>
        <authorList>
            <person name="Gan P."/>
            <person name="Narusaka M."/>
            <person name="Tsushima A."/>
            <person name="Narusaka Y."/>
            <person name="Takano Y."/>
            <person name="Shirasu K."/>
        </authorList>
    </citation>
    <scope>NUCLEOTIDE SEQUENCE [LARGE SCALE GENOMIC DNA]</scope>
    <source>
        <strain evidence="9 10">NTL11</strain>
    </source>
</reference>
<name>A0A1Q8RPK0_9PEZI</name>
<feature type="binding site" description="axial binding residue" evidence="6">
    <location>
        <position position="513"/>
    </location>
    <ligand>
        <name>heme</name>
        <dbReference type="ChEBI" id="CHEBI:30413"/>
    </ligand>
    <ligandPart>
        <name>Fe</name>
        <dbReference type="ChEBI" id="CHEBI:18248"/>
    </ligandPart>
</feature>
<dbReference type="GO" id="GO:0020037">
    <property type="term" value="F:heme binding"/>
    <property type="evidence" value="ECO:0007669"/>
    <property type="project" value="InterPro"/>
</dbReference>
<dbReference type="InterPro" id="IPR002401">
    <property type="entry name" value="Cyt_P450_E_grp-I"/>
</dbReference>
<keyword evidence="8" id="KW-0732">Signal</keyword>
<dbReference type="PANTHER" id="PTHR24305">
    <property type="entry name" value="CYTOCHROME P450"/>
    <property type="match status" value="1"/>
</dbReference>
<dbReference type="PRINTS" id="PR00463">
    <property type="entry name" value="EP450I"/>
</dbReference>
<dbReference type="InterPro" id="IPR017972">
    <property type="entry name" value="Cyt_P450_CS"/>
</dbReference>
<dbReference type="PRINTS" id="PR00385">
    <property type="entry name" value="P450"/>
</dbReference>
<dbReference type="PANTHER" id="PTHR24305:SF166">
    <property type="entry name" value="CYTOCHROME P450 12A4, MITOCHONDRIAL-RELATED"/>
    <property type="match status" value="1"/>
</dbReference>
<sequence length="581" mass="63572">MGFIHGALLFVPLAWVASQAWALYRNYQAARTTGLPIIICPYDPENFFHVIFSVPLRPVFKFVLPRALYTTVRITTYGWEFPDKSATHDAIGPSFMIVSPGMNQLITADPAVAHAVAMRRKDFLQTPISAKVMGFLGANIVTSNGDNWSRQRRIVAPALNERISRTVWAETAEQATRLAEMVLSCPGGKTSDTIPALRTIAINVLSRVAYGHRKPFALAKLPDRPDAEMSYVDAISLCTELLVFAAMVPGYVLRLPFMPNVARTLGAALQRLPGLTADMLDQERRRIAAPHGRSPDADGAAPDTIMSTLVRLSDEAKTDGGPGVKGTAAGKSYLAEEEIAGNLFIFTAAGFDTTANTMAYAVALLAVNPEWQGWIQAELDAVLGPIEEEGEVPDYATVYPRLTRCLAVMFETLRVCPPVTHLMRITETAQSLPTADPDETFALPGPCVVYVNHVALHTSRSTWGDEALEFKPTRWIRPPSTDEAAAAACSEGTGLVTPPRGTFLPWSAGPRACPGQKMSQVEFVTTVATLFRRCRVEPVARPGETAEEARGRLMGLVEDSQSALTLQMKRPEDFYVRWVRR</sequence>
<evidence type="ECO:0000313" key="9">
    <source>
        <dbReference type="EMBL" id="OLN86258.1"/>
    </source>
</evidence>
<dbReference type="OrthoDB" id="1470350at2759"/>
<evidence type="ECO:0000313" key="10">
    <source>
        <dbReference type="Proteomes" id="UP000186583"/>
    </source>
</evidence>
<comment type="similarity">
    <text evidence="2 7">Belongs to the cytochrome P450 family.</text>
</comment>
<organism evidence="9 10">
    <name type="scientific">Colletotrichum chlorophyti</name>
    <dbReference type="NCBI Taxonomy" id="708187"/>
    <lineage>
        <taxon>Eukaryota</taxon>
        <taxon>Fungi</taxon>
        <taxon>Dikarya</taxon>
        <taxon>Ascomycota</taxon>
        <taxon>Pezizomycotina</taxon>
        <taxon>Sordariomycetes</taxon>
        <taxon>Hypocreomycetidae</taxon>
        <taxon>Glomerellales</taxon>
        <taxon>Glomerellaceae</taxon>
        <taxon>Colletotrichum</taxon>
    </lineage>
</organism>
<evidence type="ECO:0000256" key="2">
    <source>
        <dbReference type="ARBA" id="ARBA00010617"/>
    </source>
</evidence>
<proteinExistence type="inferred from homology"/>
<dbReference type="InterPro" id="IPR001128">
    <property type="entry name" value="Cyt_P450"/>
</dbReference>
<evidence type="ECO:0000256" key="8">
    <source>
        <dbReference type="SAM" id="SignalP"/>
    </source>
</evidence>
<keyword evidence="7" id="KW-0503">Monooxygenase</keyword>
<keyword evidence="5 6" id="KW-0408">Iron</keyword>
<feature type="chain" id="PRO_5012773665" evidence="8">
    <location>
        <begin position="23"/>
        <end position="581"/>
    </location>
</feature>
<feature type="signal peptide" evidence="8">
    <location>
        <begin position="1"/>
        <end position="22"/>
    </location>
</feature>
<evidence type="ECO:0000256" key="5">
    <source>
        <dbReference type="ARBA" id="ARBA00023004"/>
    </source>
</evidence>
<keyword evidence="10" id="KW-1185">Reference proteome</keyword>
<dbReference type="GO" id="GO:0016705">
    <property type="term" value="F:oxidoreductase activity, acting on paired donors, with incorporation or reduction of molecular oxygen"/>
    <property type="evidence" value="ECO:0007669"/>
    <property type="project" value="InterPro"/>
</dbReference>
<comment type="caution">
    <text evidence="9">The sequence shown here is derived from an EMBL/GenBank/DDBJ whole genome shotgun (WGS) entry which is preliminary data.</text>
</comment>
<dbReference type="Gene3D" id="1.10.630.10">
    <property type="entry name" value="Cytochrome P450"/>
    <property type="match status" value="1"/>
</dbReference>
<dbReference type="PROSITE" id="PS00086">
    <property type="entry name" value="CYTOCHROME_P450"/>
    <property type="match status" value="1"/>
</dbReference>
<keyword evidence="4 6" id="KW-0479">Metal-binding</keyword>